<sequence>MGKGYTKAQVLKAISNSGGVMTVVQQRLGCNSWETARKYVDKWAETRETWETEKKHTDDMAQSVIIKDIQSGNVQTAKWWLERRRRREYALDQRALAGTQENENDEDAELRIIIDDDTKQ</sequence>
<dbReference type="Proteomes" id="UP000016412">
    <property type="component" value="Unassembled WGS sequence"/>
</dbReference>
<proteinExistence type="predicted"/>
<name>U1GV45_TRESO</name>
<evidence type="ECO:0000313" key="3">
    <source>
        <dbReference type="Proteomes" id="UP000016412"/>
    </source>
</evidence>
<evidence type="ECO:0000256" key="1">
    <source>
        <dbReference type="SAM" id="MobiDB-lite"/>
    </source>
</evidence>
<dbReference type="STRING" id="1125725.HMPREF1325_1320"/>
<feature type="region of interest" description="Disordered" evidence="1">
    <location>
        <begin position="95"/>
        <end position="120"/>
    </location>
</feature>
<dbReference type="AlphaFoldDB" id="U1GV45"/>
<evidence type="ECO:0000313" key="2">
    <source>
        <dbReference type="EMBL" id="ERF61790.1"/>
    </source>
</evidence>
<reference evidence="2 3" key="1">
    <citation type="submission" date="2013-08" db="EMBL/GenBank/DDBJ databases">
        <authorList>
            <person name="Durkin A.S."/>
            <person name="Haft D.R."/>
            <person name="McCorrison J."/>
            <person name="Torralba M."/>
            <person name="Gillis M."/>
            <person name="Haft D.H."/>
            <person name="Methe B."/>
            <person name="Sutton G."/>
            <person name="Nelson K.E."/>
        </authorList>
    </citation>
    <scope>NUCLEOTIDE SEQUENCE [LARGE SCALE GENOMIC DNA]</scope>
    <source>
        <strain evidence="2 3">VPI DR56BR1116</strain>
    </source>
</reference>
<dbReference type="PATRIC" id="fig|1125725.3.peg.203"/>
<dbReference type="eggNOG" id="ENOG50341CQ">
    <property type="taxonomic scope" value="Bacteria"/>
</dbReference>
<organism evidence="2 3">
    <name type="scientific">Treponema socranskii subsp. socranskii VPI DR56BR1116 = ATCC 35536</name>
    <dbReference type="NCBI Taxonomy" id="1125725"/>
    <lineage>
        <taxon>Bacteria</taxon>
        <taxon>Pseudomonadati</taxon>
        <taxon>Spirochaetota</taxon>
        <taxon>Spirochaetia</taxon>
        <taxon>Spirochaetales</taxon>
        <taxon>Treponemataceae</taxon>
        <taxon>Treponema</taxon>
    </lineage>
</organism>
<dbReference type="EMBL" id="AUZJ01000005">
    <property type="protein sequence ID" value="ERF61790.1"/>
    <property type="molecule type" value="Genomic_DNA"/>
</dbReference>
<comment type="caution">
    <text evidence="2">The sequence shown here is derived from an EMBL/GenBank/DDBJ whole genome shotgun (WGS) entry which is preliminary data.</text>
</comment>
<accession>U1GV45</accession>
<gene>
    <name evidence="2" type="ORF">HMPREF1325_1320</name>
</gene>
<protein>
    <submittedName>
        <fullName evidence="2">Uncharacterized protein</fullName>
    </submittedName>
</protein>
<feature type="compositionally biased region" description="Basic and acidic residues" evidence="1">
    <location>
        <begin position="109"/>
        <end position="120"/>
    </location>
</feature>